<feature type="domain" description="EGF-like" evidence="6">
    <location>
        <begin position="1473"/>
        <end position="1484"/>
    </location>
</feature>
<protein>
    <recommendedName>
        <fullName evidence="6">EGF-like domain-containing protein</fullName>
    </recommendedName>
</protein>
<evidence type="ECO:0000256" key="4">
    <source>
        <dbReference type="SAM" id="MobiDB-lite"/>
    </source>
</evidence>
<dbReference type="InterPro" id="IPR013111">
    <property type="entry name" value="EGF_extracell"/>
</dbReference>
<evidence type="ECO:0000256" key="5">
    <source>
        <dbReference type="SAM" id="Phobius"/>
    </source>
</evidence>
<dbReference type="PANTHER" id="PTHR11219">
    <property type="entry name" value="TENEURIN AND N-ACETYLGLUCOSAMINE-1-PHOSPHODIESTER ALPHA-N-ACETYLGLUCOSAMINIDASE"/>
    <property type="match status" value="1"/>
</dbReference>
<dbReference type="SMART" id="SM00181">
    <property type="entry name" value="EGF"/>
    <property type="match status" value="6"/>
</dbReference>
<dbReference type="PANTHER" id="PTHR11219:SF69">
    <property type="entry name" value="TENEURIN-A"/>
    <property type="match status" value="1"/>
</dbReference>
<evidence type="ECO:0000259" key="6">
    <source>
        <dbReference type="PROSITE" id="PS00022"/>
    </source>
</evidence>
<name>A0AAD9JJB1_9ANNE</name>
<organism evidence="7 8">
    <name type="scientific">Paralvinella palmiformis</name>
    <dbReference type="NCBI Taxonomy" id="53620"/>
    <lineage>
        <taxon>Eukaryota</taxon>
        <taxon>Metazoa</taxon>
        <taxon>Spiralia</taxon>
        <taxon>Lophotrochozoa</taxon>
        <taxon>Annelida</taxon>
        <taxon>Polychaeta</taxon>
        <taxon>Sedentaria</taxon>
        <taxon>Canalipalpata</taxon>
        <taxon>Terebellida</taxon>
        <taxon>Terebelliformia</taxon>
        <taxon>Alvinellidae</taxon>
        <taxon>Paralvinella</taxon>
    </lineage>
</organism>
<feature type="region of interest" description="Disordered" evidence="4">
    <location>
        <begin position="2231"/>
        <end position="2261"/>
    </location>
</feature>
<gene>
    <name evidence="7" type="ORF">LSH36_273g03004</name>
</gene>
<keyword evidence="5" id="KW-0472">Membrane</keyword>
<proteinExistence type="predicted"/>
<keyword evidence="3" id="KW-1015">Disulfide bond</keyword>
<dbReference type="Pfam" id="PF07974">
    <property type="entry name" value="EGF_2"/>
    <property type="match status" value="1"/>
</dbReference>
<reference evidence="7" key="1">
    <citation type="journal article" date="2023" name="Mol. Biol. Evol.">
        <title>Third-Generation Sequencing Reveals the Adaptive Role of the Epigenome in Three Deep-Sea Polychaetes.</title>
        <authorList>
            <person name="Perez M."/>
            <person name="Aroh O."/>
            <person name="Sun Y."/>
            <person name="Lan Y."/>
            <person name="Juniper S.K."/>
            <person name="Young C.R."/>
            <person name="Angers B."/>
            <person name="Qian P.Y."/>
        </authorList>
    </citation>
    <scope>NUCLEOTIDE SEQUENCE</scope>
    <source>
        <strain evidence="7">P08H-3</strain>
    </source>
</reference>
<evidence type="ECO:0000313" key="8">
    <source>
        <dbReference type="Proteomes" id="UP001208570"/>
    </source>
</evidence>
<dbReference type="EMBL" id="JAODUP010000273">
    <property type="protein sequence ID" value="KAK2154249.1"/>
    <property type="molecule type" value="Genomic_DNA"/>
</dbReference>
<feature type="region of interest" description="Disordered" evidence="4">
    <location>
        <begin position="2337"/>
        <end position="2359"/>
    </location>
</feature>
<keyword evidence="8" id="KW-1185">Reference proteome</keyword>
<dbReference type="SUPFAM" id="SSF49899">
    <property type="entry name" value="Concanavalin A-like lectins/glucanases"/>
    <property type="match status" value="3"/>
</dbReference>
<accession>A0AAD9JJB1</accession>
<evidence type="ECO:0000256" key="2">
    <source>
        <dbReference type="ARBA" id="ARBA00022737"/>
    </source>
</evidence>
<evidence type="ECO:0000256" key="3">
    <source>
        <dbReference type="ARBA" id="ARBA00023157"/>
    </source>
</evidence>
<dbReference type="PROSITE" id="PS00022">
    <property type="entry name" value="EGF_1"/>
    <property type="match status" value="2"/>
</dbReference>
<evidence type="ECO:0000256" key="1">
    <source>
        <dbReference type="ARBA" id="ARBA00022536"/>
    </source>
</evidence>
<dbReference type="Gene3D" id="2.60.120.200">
    <property type="match status" value="3"/>
</dbReference>
<feature type="domain" description="EGF-like" evidence="6">
    <location>
        <begin position="898"/>
        <end position="909"/>
    </location>
</feature>
<keyword evidence="2" id="KW-0677">Repeat</keyword>
<dbReference type="Gene3D" id="2.10.25.10">
    <property type="entry name" value="Laminin"/>
    <property type="match status" value="1"/>
</dbReference>
<feature type="region of interest" description="Disordered" evidence="4">
    <location>
        <begin position="2123"/>
        <end position="2147"/>
    </location>
</feature>
<keyword evidence="5" id="KW-1133">Transmembrane helix</keyword>
<dbReference type="InterPro" id="IPR013320">
    <property type="entry name" value="ConA-like_dom_sf"/>
</dbReference>
<dbReference type="GO" id="GO:0008045">
    <property type="term" value="P:motor neuron axon guidance"/>
    <property type="evidence" value="ECO:0007669"/>
    <property type="project" value="TreeGrafter"/>
</dbReference>
<feature type="region of interest" description="Disordered" evidence="4">
    <location>
        <begin position="2379"/>
        <end position="2426"/>
    </location>
</feature>
<sequence>MTYEGESGELNLYQFTSQGAIFRQLLAIDANIFDADGTIAIGQWQPPNNGIRQEIRPGFVGYMDNILVWNMLIEPTLVQDTRQLSLHNIVPVLSAGWLLDEGEGVTSSDIKSNYVLSLPEKPWSAPQWVPSSVEGLPVGEIDILNYTFYDGNLEANSKSTCAKMLQEISKSVQGPSDAYLEMVNIMCLQQVTSRNILTDAFDVLFMVAETCEVEAELASWPGQALCDVATDKMKPAHKCSRLCQFGVEEEDGTCLCNSGYRSANCSTVCQGGSQKPCGLHGLCDEAGKCQCDTNWNGNSECTQCSANWVTTDCSVLIQSSSVTKWTAYVTPTALYRTFDQAYFSLPSIAGVFVLFKNSDTEIQVHQTLCEHGACITAVAFQKGTVTLAVYAGNDDENTPVLFSNGAKMEIDATYVDLGSGVTLQLHNIHAIQINVNTADGQLEILASIVGQFIHISLDSAEDLCNQASGVLGSCDADVSNDLLTDLTSGDGDDNSRQIQTTFKRAVSSSLFASQSGIITESLGYCLSFNNSAGRSVPMTYQFVPTGRRKRSVQESESDVTVSFLVKPVAAGGIIMSYGKMNTFAVENSKNITLHCGAQVIITKSQLHLNKWNQLVLAFERSKQILHLYSFAHDDTTLMYEKLSFNCPDFMETGGRITLGDWEPAPDGTQREVLEFYGEIDEFSVWLTYFPHTIIYQMYKLNVRPYMFKDYLVYLYKFAEGLGNTAHEIVKDRDIHLPQIPWPHPMWAASDIELSDLPHTNTPNDMTADDVKLACTEFFTDSTIKSTCYAPLSGDVYNLYFSLCGRNSNINGAFYTIITFVNVCQYTSGSTMDLESLCAEEYAPSWIQRYCHNCLFGHWTGERCQCLAGFLGVRCDKACPTGTNGPCNKRGICQPDGSCFCDLHYTGIACETFRCASGWIGSDCSILPASYSVPDRESAVGHVESPGRVISLDGTMYDITEFGTYQMLALNDVVMRIRLSECHKANEAYPCFQSAMLQHKEHYYFFNTSSVASTRIRVWVLENSYDVITELTVQGLHIRRENVNTLTITIDGSALSIIVYIDVYGLHVTVQMTHSDRALTRGVLGICDVSAAIRYQRCDNVDVCAENIDQAAVAACKVEISHSNLNSLLVQFSERNEIYDLFAGTELADSSTGICLYFDDSGIFKKNVALPSTSFTLELQVKPVNYGGVILSYTRSKCLLLILLESGLEVHYETRVIQTNLQLELNIWTQVSLFWDMDTYKLETYTVHANGNTYIYSIKLDSEAFATGGSLAIGEIAPGSSVKTSIEGAFIGYLDEIRVWSRPHNPSVVANTGQIAVSVNTPDLELWWDFNDGEGTIMAERVESEDMKAIAEHNPPTWVVSDLTLKKTDVLGYPGRSLTNVSLINDVCEKLLTDSEIERNCHFFGTAYLQAMKEACISSATTVDNQHPSEIVFVQLSIFCASLTSDSTVAIPPPDCDASICCRFGSLNNVTDRCDCQYGFWGDSCSRYCPSHLAEICYEHGTCQPQTGLCQCEARWLGAALQVTEYNSRASLTVVPDYPCSECTADWFGDDCSLTITNTSLIATSKYHVALLYRDLVSVLDGAHYVMILPGPYQLLLNSEISIQVLMLPCRGDSMCRSVADVSIKVGNDVYSVQKAERTLVIWHRKGSGDWEKIEWKAATMKTLKYDGVIIKWYLGTNARFLFNTDIEVLVSLINGELLFGVQAHSVLTGFTGILGNNNGLWTDDLDYTTAGNDLPNVLSTQYIGEHVKATFMIPASSNHLQHPSGRDNITSGGYMLRFSQSTVQFKETTQLIILDEFAYLMWFRVHQLVAADIQMLNLTFVERNVGLIIKPNGEIRIRWDNMEMVTGIVIEERAWMHLAITWHSSTGRLHLFTWTADGMSEFKEYNVDVGVYLVFDELVCGANNGGVLEIDYIRLFRYELPASEIEDLMYVYDSDQNEGLNLLIMFDEGTGSTCDATVLTPAHSITLKGKLITGTDLIWLPSNIPVFDQSTPHPLPAEPDDSVLAKCLNVTYNDLISNYCSNLGAVLQLFLEQCISQLLYEQEGVEGLTSAVLFYCRGVNDVDECDLDGYLDFCAEEEEFPIWLIILICIILLLLLIIIIVVTIVCLKKKKKKKESEYNQQMINDGDELLPDSTHNASTAPRDTKYHTNYQKQKTFDMEPPGKDVMATVPQQTDPESAIRAQRTQPEDLSQLLAEMKRRQSTMISMHHEDGASQPMADEDLIKFDVVGETSTDPVVPSKTDESGNRTNVPSQPKKNKPLKVGKKAKKILSMFGSTDPVPPTASKTVPGQAVDGSGKEYLNISPEEAMANLNKLLQEKPKETSFDWKKELELSFVAPENETITAPAPAQDAGKTANRTSEAHVGLATRVIASDINADLMRRKSSTAPGPSQTPITPETKTEKPSSPKKLAGSRALPPVQPSGSEAENGLVNFYPSAVLPSINKHDTTEKDSK</sequence>
<keyword evidence="1" id="KW-0245">EGF-like domain</keyword>
<feature type="transmembrane region" description="Helical" evidence="5">
    <location>
        <begin position="2082"/>
        <end position="2107"/>
    </location>
</feature>
<dbReference type="InterPro" id="IPR000742">
    <property type="entry name" value="EGF"/>
</dbReference>
<feature type="compositionally biased region" description="Polar residues" evidence="4">
    <location>
        <begin position="2133"/>
        <end position="2147"/>
    </location>
</feature>
<comment type="caution">
    <text evidence="7">The sequence shown here is derived from an EMBL/GenBank/DDBJ whole genome shotgun (WGS) entry which is preliminary data.</text>
</comment>
<evidence type="ECO:0000313" key="7">
    <source>
        <dbReference type="EMBL" id="KAK2154249.1"/>
    </source>
</evidence>
<dbReference type="InterPro" id="IPR051216">
    <property type="entry name" value="Teneurin"/>
</dbReference>
<keyword evidence="5" id="KW-0812">Transmembrane</keyword>
<dbReference type="Proteomes" id="UP001208570">
    <property type="component" value="Unassembled WGS sequence"/>
</dbReference>